<proteinExistence type="inferred from homology"/>
<dbReference type="Gene3D" id="3.90.1720.10">
    <property type="entry name" value="endopeptidase domain like (from Nostoc punctiforme)"/>
    <property type="match status" value="1"/>
</dbReference>
<protein>
    <submittedName>
        <fullName evidence="6">NLP/P60 protein</fullName>
    </submittedName>
</protein>
<dbReference type="InterPro" id="IPR038765">
    <property type="entry name" value="Papain-like_cys_pep_sf"/>
</dbReference>
<keyword evidence="3" id="KW-0378">Hydrolase</keyword>
<dbReference type="SUPFAM" id="SSF50044">
    <property type="entry name" value="SH3-domain"/>
    <property type="match status" value="1"/>
</dbReference>
<comment type="similarity">
    <text evidence="1">Belongs to the peptidase C40 family.</text>
</comment>
<evidence type="ECO:0000313" key="7">
    <source>
        <dbReference type="Proteomes" id="UP000006633"/>
    </source>
</evidence>
<dbReference type="PROSITE" id="PS51935">
    <property type="entry name" value="NLPC_P60"/>
    <property type="match status" value="1"/>
</dbReference>
<dbReference type="Pfam" id="PF18348">
    <property type="entry name" value="SH3_16"/>
    <property type="match status" value="1"/>
</dbReference>
<dbReference type="KEGG" id="sno:Snov_0261"/>
<dbReference type="MEROPS" id="C40.001"/>
<dbReference type="PANTHER" id="PTHR47053:SF1">
    <property type="entry name" value="MUREIN DD-ENDOPEPTIDASE MEPH-RELATED"/>
    <property type="match status" value="1"/>
</dbReference>
<evidence type="ECO:0000256" key="4">
    <source>
        <dbReference type="ARBA" id="ARBA00022807"/>
    </source>
</evidence>
<dbReference type="RefSeq" id="WP_013165100.1">
    <property type="nucleotide sequence ID" value="NC_014217.1"/>
</dbReference>
<dbReference type="EMBL" id="CP002026">
    <property type="protein sequence ID" value="ADH87595.1"/>
    <property type="molecule type" value="Genomic_DNA"/>
</dbReference>
<dbReference type="InterPro" id="IPR041382">
    <property type="entry name" value="SH3_16"/>
</dbReference>
<evidence type="ECO:0000256" key="1">
    <source>
        <dbReference type="ARBA" id="ARBA00007074"/>
    </source>
</evidence>
<dbReference type="Gene3D" id="2.30.30.40">
    <property type="entry name" value="SH3 Domains"/>
    <property type="match status" value="1"/>
</dbReference>
<dbReference type="InterPro" id="IPR000064">
    <property type="entry name" value="NLP_P60_dom"/>
</dbReference>
<accession>D7A1X9</accession>
<feature type="domain" description="NlpC/P60" evidence="5">
    <location>
        <begin position="163"/>
        <end position="286"/>
    </location>
</feature>
<dbReference type="PANTHER" id="PTHR47053">
    <property type="entry name" value="MUREIN DD-ENDOPEPTIDASE MEPH-RELATED"/>
    <property type="match status" value="1"/>
</dbReference>
<evidence type="ECO:0000256" key="2">
    <source>
        <dbReference type="ARBA" id="ARBA00022670"/>
    </source>
</evidence>
<organism evidence="6 7">
    <name type="scientific">Ancylobacter novellus (strain ATCC 8093 / DSM 506 / JCM 20403 / CCM 1077 / IAM 12100 / NBRC 12443 / NCIMB 10456)</name>
    <name type="common">Starkeya novella</name>
    <dbReference type="NCBI Taxonomy" id="639283"/>
    <lineage>
        <taxon>Bacteria</taxon>
        <taxon>Pseudomonadati</taxon>
        <taxon>Pseudomonadota</taxon>
        <taxon>Alphaproteobacteria</taxon>
        <taxon>Hyphomicrobiales</taxon>
        <taxon>Xanthobacteraceae</taxon>
        <taxon>Ancylobacter</taxon>
    </lineage>
</organism>
<keyword evidence="2" id="KW-0645">Protease</keyword>
<dbReference type="SUPFAM" id="SSF54001">
    <property type="entry name" value="Cysteine proteinases"/>
    <property type="match status" value="1"/>
</dbReference>
<dbReference type="STRING" id="639283.Snov_0261"/>
<evidence type="ECO:0000313" key="6">
    <source>
        <dbReference type="EMBL" id="ADH87595.1"/>
    </source>
</evidence>
<dbReference type="InterPro" id="IPR036028">
    <property type="entry name" value="SH3-like_dom_sf"/>
</dbReference>
<dbReference type="GO" id="GO:0006508">
    <property type="term" value="P:proteolysis"/>
    <property type="evidence" value="ECO:0007669"/>
    <property type="project" value="UniProtKB-KW"/>
</dbReference>
<dbReference type="eggNOG" id="COG0791">
    <property type="taxonomic scope" value="Bacteria"/>
</dbReference>
<name>D7A1X9_ANCN5</name>
<dbReference type="OrthoDB" id="9813368at2"/>
<dbReference type="AlphaFoldDB" id="D7A1X9"/>
<dbReference type="Pfam" id="PF00877">
    <property type="entry name" value="NLPC_P60"/>
    <property type="match status" value="1"/>
</dbReference>
<keyword evidence="4" id="KW-0788">Thiol protease</keyword>
<dbReference type="GO" id="GO:0008234">
    <property type="term" value="F:cysteine-type peptidase activity"/>
    <property type="evidence" value="ECO:0007669"/>
    <property type="project" value="UniProtKB-KW"/>
</dbReference>
<evidence type="ECO:0000259" key="5">
    <source>
        <dbReference type="PROSITE" id="PS51935"/>
    </source>
</evidence>
<gene>
    <name evidence="6" type="ordered locus">Snov_0261</name>
</gene>
<keyword evidence="7" id="KW-1185">Reference proteome</keyword>
<reference evidence="6 7" key="1">
    <citation type="journal article" date="2012" name="Stand. Genomic Sci.">
        <title>Complete genome sequence of the facultatively chemolithoautotrophic and methylotrophic alpha Proteobacterium Starkeya novella type strain (ATCC 8093(T)).</title>
        <authorList>
            <person name="Kappler U."/>
            <person name="Davenport K."/>
            <person name="Beatson S."/>
            <person name="Lucas S."/>
            <person name="Lapidus A."/>
            <person name="Copeland A."/>
            <person name="Berry K.W."/>
            <person name="Glavina Del Rio T."/>
            <person name="Hammon N."/>
            <person name="Dalin E."/>
            <person name="Tice H."/>
            <person name="Pitluck S."/>
            <person name="Richardson P."/>
            <person name="Bruce D."/>
            <person name="Goodwin L.A."/>
            <person name="Han C."/>
            <person name="Tapia R."/>
            <person name="Detter J.C."/>
            <person name="Chang Y.J."/>
            <person name="Jeffries C.D."/>
            <person name="Land M."/>
            <person name="Hauser L."/>
            <person name="Kyrpides N.C."/>
            <person name="Goker M."/>
            <person name="Ivanova N."/>
            <person name="Klenk H.P."/>
            <person name="Woyke T."/>
        </authorList>
    </citation>
    <scope>NUCLEOTIDE SEQUENCE [LARGE SCALE GENOMIC DNA]</scope>
    <source>
        <strain evidence="7">ATCC 8093 / DSM 506 / JCM 20403 / CCM 1077 / IAM 12100 / NBRC 12443 / NCIMB 10456</strain>
    </source>
</reference>
<dbReference type="InterPro" id="IPR051202">
    <property type="entry name" value="Peptidase_C40"/>
</dbReference>
<dbReference type="HOGENOM" id="CLU_016043_13_3_5"/>
<evidence type="ECO:0000256" key="3">
    <source>
        <dbReference type="ARBA" id="ARBA00022801"/>
    </source>
</evidence>
<dbReference type="Proteomes" id="UP000006633">
    <property type="component" value="Chromosome"/>
</dbReference>
<sequence length="288" mass="30752">MNAHSPAALDPRLTPARPDLAAAHLKDVVAAPRYVEGTAQIVVRASAPMRKEPDPSAPLVTEALFGESVTVYEMTIEGWAWGQIDADGYVGWLPAEALAAPGAPATHRVRALRTPLFPGPSIKLPPMELLSFGSRLTITGTRERFAVTETGGFVFADHLTPLDSYEDDFVAVAARFLGAAYLWGGRSSLGLDCSGLVQVALNACGIPSPRDTDMQEAALGNPVAFSGDLAELRRGDLVYWPGHVGIVEDADTLLHATAYFMSVVREPLKDALARIEALGTPVRSVKRL</sequence>